<protein>
    <submittedName>
        <fullName evidence="6">AraC family transcriptional regulator</fullName>
    </submittedName>
</protein>
<dbReference type="Pfam" id="PF12833">
    <property type="entry name" value="HTH_18"/>
    <property type="match status" value="1"/>
</dbReference>
<evidence type="ECO:0000256" key="4">
    <source>
        <dbReference type="SAM" id="Phobius"/>
    </source>
</evidence>
<keyword evidence="4" id="KW-0812">Transmembrane</keyword>
<dbReference type="GO" id="GO:0003700">
    <property type="term" value="F:DNA-binding transcription factor activity"/>
    <property type="evidence" value="ECO:0007669"/>
    <property type="project" value="InterPro"/>
</dbReference>
<evidence type="ECO:0000256" key="1">
    <source>
        <dbReference type="ARBA" id="ARBA00023015"/>
    </source>
</evidence>
<dbReference type="EMBL" id="CP029487">
    <property type="protein sequence ID" value="QCT72629.1"/>
    <property type="molecule type" value="Genomic_DNA"/>
</dbReference>
<dbReference type="Proteomes" id="UP000218387">
    <property type="component" value="Chromosome"/>
</dbReference>
<feature type="domain" description="HTH araC/xylS-type" evidence="5">
    <location>
        <begin position="426"/>
        <end position="525"/>
    </location>
</feature>
<dbReference type="AlphaFoldDB" id="A0A4P9CAL8"/>
<evidence type="ECO:0000256" key="2">
    <source>
        <dbReference type="ARBA" id="ARBA00023125"/>
    </source>
</evidence>
<dbReference type="InterPro" id="IPR018062">
    <property type="entry name" value="HTH_AraC-typ_CS"/>
</dbReference>
<gene>
    <name evidence="6" type="ORF">CPZ25_015265</name>
</gene>
<evidence type="ECO:0000256" key="3">
    <source>
        <dbReference type="ARBA" id="ARBA00023163"/>
    </source>
</evidence>
<dbReference type="PROSITE" id="PS01124">
    <property type="entry name" value="HTH_ARAC_FAMILY_2"/>
    <property type="match status" value="1"/>
</dbReference>
<keyword evidence="4" id="KW-1133">Transmembrane helix</keyword>
<dbReference type="PANTHER" id="PTHR43280">
    <property type="entry name" value="ARAC-FAMILY TRANSCRIPTIONAL REGULATOR"/>
    <property type="match status" value="1"/>
</dbReference>
<feature type="transmembrane region" description="Helical" evidence="4">
    <location>
        <begin position="53"/>
        <end position="73"/>
    </location>
</feature>
<reference evidence="6 7" key="1">
    <citation type="submission" date="2018-05" db="EMBL/GenBank/DDBJ databases">
        <title>Genome comparison of Eubacterium sp.</title>
        <authorList>
            <person name="Feng Y."/>
            <person name="Sanchez-Andrea I."/>
            <person name="Stams A.J.M."/>
            <person name="De Vos W.M."/>
        </authorList>
    </citation>
    <scope>NUCLEOTIDE SEQUENCE [LARGE SCALE GENOMIC DNA]</scope>
    <source>
        <strain evidence="6 7">YI</strain>
    </source>
</reference>
<evidence type="ECO:0000313" key="7">
    <source>
        <dbReference type="Proteomes" id="UP000218387"/>
    </source>
</evidence>
<evidence type="ECO:0000313" key="6">
    <source>
        <dbReference type="EMBL" id="QCT72629.1"/>
    </source>
</evidence>
<sequence>MDVKKKHAEKSGWDCFFKTSVIWILAILFFAFLIYRYVSVMLPEDTQKAFTDILLKITVLIIVIGLFLNFFILQNYYIAISRIVGILDENTSQHVDDYYTTQNPAGHIFQSFDQFYQEYDSYKSKVEQQQDILFENFLVRLLKGHIQNEAIYYQLMEDYDFDIRNNAFVLVLFDIVSDGDQIEDEKLSYIYAFIKENFSSYMKRIYQSYGTEVDGRIAFFILSDVESLDTTVSAVEIERMVKLMRENIWSRFSYDLWVCVSSVNRGIPGCKTAYFQTVETLQKARLTGSADHVLFYSDYMTGKSYRGNEQMWFKYEHHFINAINAGDYEEASRIFNKLLKNDYITGASSLNLARFRLFGLLNSMINALGEVRLSMNVEFFDELDAQRLLLECKSLPELEAVSQSIFEQINQYSAKNQVSASNSKMQRVSEYLKTHYDDCNLNAVAVAETFNMNPSYFSRSFKKAVGTGFSDYLSRLRIQEACHLLEETDMTISDIADKIGYNNALTLTRAFKKIEGTTPGQYRQSHHD</sequence>
<evidence type="ECO:0000259" key="5">
    <source>
        <dbReference type="PROSITE" id="PS01124"/>
    </source>
</evidence>
<dbReference type="PANTHER" id="PTHR43280:SF28">
    <property type="entry name" value="HTH-TYPE TRANSCRIPTIONAL ACTIVATOR RHAS"/>
    <property type="match status" value="1"/>
</dbReference>
<keyword evidence="2" id="KW-0238">DNA-binding</keyword>
<proteinExistence type="predicted"/>
<dbReference type="KEGG" id="emt:CPZ25_015265"/>
<organism evidence="6 7">
    <name type="scientific">Eubacterium maltosivorans</name>
    <dbReference type="NCBI Taxonomy" id="2041044"/>
    <lineage>
        <taxon>Bacteria</taxon>
        <taxon>Bacillati</taxon>
        <taxon>Bacillota</taxon>
        <taxon>Clostridia</taxon>
        <taxon>Eubacteriales</taxon>
        <taxon>Eubacteriaceae</taxon>
        <taxon>Eubacterium</taxon>
    </lineage>
</organism>
<name>A0A4P9CAL8_EUBML</name>
<dbReference type="SMART" id="SM00342">
    <property type="entry name" value="HTH_ARAC"/>
    <property type="match status" value="1"/>
</dbReference>
<dbReference type="RefSeq" id="WP_096919162.1">
    <property type="nucleotide sequence ID" value="NZ_CP029487.1"/>
</dbReference>
<dbReference type="InterPro" id="IPR018060">
    <property type="entry name" value="HTH_AraC"/>
</dbReference>
<accession>A0A4P9CAL8</accession>
<dbReference type="PROSITE" id="PS00041">
    <property type="entry name" value="HTH_ARAC_FAMILY_1"/>
    <property type="match status" value="1"/>
</dbReference>
<feature type="transmembrane region" description="Helical" evidence="4">
    <location>
        <begin position="21"/>
        <end position="38"/>
    </location>
</feature>
<dbReference type="SUPFAM" id="SSF46689">
    <property type="entry name" value="Homeodomain-like"/>
    <property type="match status" value="2"/>
</dbReference>
<dbReference type="GO" id="GO:0043565">
    <property type="term" value="F:sequence-specific DNA binding"/>
    <property type="evidence" value="ECO:0007669"/>
    <property type="project" value="InterPro"/>
</dbReference>
<keyword evidence="3" id="KW-0804">Transcription</keyword>
<keyword evidence="7" id="KW-1185">Reference proteome</keyword>
<keyword evidence="4" id="KW-0472">Membrane</keyword>
<dbReference type="Gene3D" id="1.10.10.60">
    <property type="entry name" value="Homeodomain-like"/>
    <property type="match status" value="2"/>
</dbReference>
<keyword evidence="1" id="KW-0805">Transcription regulation</keyword>
<dbReference type="InterPro" id="IPR009057">
    <property type="entry name" value="Homeodomain-like_sf"/>
</dbReference>